<comment type="catalytic activity">
    <reaction evidence="9">
        <text>L-histidyl-glycine(out) = L-histidyl-glycine(in)</text>
        <dbReference type="Rhea" id="RHEA:79395"/>
        <dbReference type="ChEBI" id="CHEBI:229957"/>
    </reaction>
</comment>
<comment type="subcellular location">
    <subcellularLocation>
        <location evidence="1">Lysosome membrane</location>
        <topology evidence="1">Multi-pass membrane protein</topology>
    </subcellularLocation>
</comment>
<evidence type="ECO:0000256" key="18">
    <source>
        <dbReference type="ARBA" id="ARBA00044912"/>
    </source>
</evidence>
<feature type="transmembrane region" description="Helical" evidence="25">
    <location>
        <begin position="228"/>
        <end position="246"/>
    </location>
</feature>
<dbReference type="Gene3D" id="1.20.1250.20">
    <property type="entry name" value="MFS general substrate transporter like domains"/>
    <property type="match status" value="2"/>
</dbReference>
<comment type="catalytic activity">
    <reaction evidence="14">
        <text>L-aspartyl-L-lysine(out) = L-aspartyl-L-lysine(in)</text>
        <dbReference type="Rhea" id="RHEA:79411"/>
        <dbReference type="ChEBI" id="CHEBI:229953"/>
    </reaction>
</comment>
<dbReference type="PROSITE" id="PS50850">
    <property type="entry name" value="MFS"/>
    <property type="match status" value="1"/>
</dbReference>
<evidence type="ECO:0000256" key="7">
    <source>
        <dbReference type="ARBA" id="ARBA00023228"/>
    </source>
</evidence>
<comment type="similarity">
    <text evidence="2">Belongs to the major facilitator superfamily.</text>
</comment>
<comment type="function">
    <text evidence="23">Lysosomal dipeptide uniporter that selectively exports lysine, arginine or histidine-containing dipeptides with a net positive charge from the lysosome lumen into the cytosol. Could play a role in a specific type of protein O-glycosylation indirectly regulating macrophages migration and tissue invasion. Also essential for liver homeostasis.</text>
</comment>
<dbReference type="InterPro" id="IPR052187">
    <property type="entry name" value="MFSD1"/>
</dbReference>
<evidence type="ECO:0000256" key="12">
    <source>
        <dbReference type="ARBA" id="ARBA00044891"/>
    </source>
</evidence>
<feature type="transmembrane region" description="Helical" evidence="25">
    <location>
        <begin position="177"/>
        <end position="196"/>
    </location>
</feature>
<evidence type="ECO:0000256" key="21">
    <source>
        <dbReference type="ARBA" id="ARBA00044985"/>
    </source>
</evidence>
<comment type="subunit">
    <text evidence="24">Homodimer. Interacts with lysosomal protein GLMP (via lumenal domain); the interaction starts while both proteins are still in the endoplasmic reticulum and is required for stabilization of MFSD1 in lysosomes but has no direct effect on its targeting to lysosomes or transporter activity.</text>
</comment>
<evidence type="ECO:0000256" key="2">
    <source>
        <dbReference type="ARBA" id="ARBA00008335"/>
    </source>
</evidence>
<comment type="catalytic activity">
    <reaction evidence="10">
        <text>L-alpha-aminoacyl-L-arginine(out) = L-alpha-aminoacyl-L-arginine(in)</text>
        <dbReference type="Rhea" id="RHEA:79367"/>
        <dbReference type="ChEBI" id="CHEBI:229968"/>
    </reaction>
</comment>
<dbReference type="InterPro" id="IPR011701">
    <property type="entry name" value="MFS"/>
</dbReference>
<evidence type="ECO:0000256" key="6">
    <source>
        <dbReference type="ARBA" id="ARBA00023136"/>
    </source>
</evidence>
<evidence type="ECO:0000256" key="14">
    <source>
        <dbReference type="ARBA" id="ARBA00044898"/>
    </source>
</evidence>
<keyword evidence="3" id="KW-0813">Transport</keyword>
<keyword evidence="4 25" id="KW-0812">Transmembrane</keyword>
<evidence type="ECO:0000256" key="3">
    <source>
        <dbReference type="ARBA" id="ARBA00022448"/>
    </source>
</evidence>
<comment type="catalytic activity">
    <reaction evidence="16">
        <text>L-lysyl-L-lysine(out) = L-lysyl-L-lysine(in)</text>
        <dbReference type="Rhea" id="RHEA:79403"/>
        <dbReference type="ChEBI" id="CHEBI:229956"/>
    </reaction>
</comment>
<dbReference type="Proteomes" id="UP000528322">
    <property type="component" value="Unassembled WGS sequence"/>
</dbReference>
<evidence type="ECO:0000256" key="16">
    <source>
        <dbReference type="ARBA" id="ARBA00044900"/>
    </source>
</evidence>
<sequence>MSFFRRAPLAAVLPRPWLKWAGWSLLVTIFMTGFFFRFAPATLSAGIQLDLRLSATALGLVASMHFWVYTAMQVPAGLLVDRLGLRRAGLLGGAITALGAWIFGTADGLAALMWGTGLMGMGLSAVFVALMKYNTLWFRPERHSVAMGATMLLAALGSMLAESPTALLLHWLDWNQIVLVLAALTTVVTLGLLLACQESPLILPDQPPAPRRPGLLRSSQMVLGQRQLWLLFACVGATNGSLYAFLGLWAVPLMSDALGTTHTHAALYPTLALFIYAIGLLFCGWYSDYLQRRRPIILVIGAISVAVWGMLALAPWQPGVGAFLLFGLLGFSGSHVAVIFSLAKESVGAINVGFAIALVNMGAFLVAAIVQVAFGGMLDLAQGWNLTEREAYQVALLLPLALSLLGFLAALGVRETGKG</sequence>
<feature type="transmembrane region" description="Helical" evidence="25">
    <location>
        <begin position="350"/>
        <end position="374"/>
    </location>
</feature>
<evidence type="ECO:0000256" key="25">
    <source>
        <dbReference type="SAM" id="Phobius"/>
    </source>
</evidence>
<comment type="catalytic activity">
    <reaction evidence="19">
        <text>L-alanyl-L-lysine(out) = L-alanyl-L-lysine(in)</text>
        <dbReference type="Rhea" id="RHEA:79415"/>
        <dbReference type="ChEBI" id="CHEBI:192470"/>
    </reaction>
</comment>
<evidence type="ECO:0000256" key="5">
    <source>
        <dbReference type="ARBA" id="ARBA00022989"/>
    </source>
</evidence>
<dbReference type="EMBL" id="JACHID010000006">
    <property type="protein sequence ID" value="MBB5021936.1"/>
    <property type="molecule type" value="Genomic_DNA"/>
</dbReference>
<dbReference type="RefSeq" id="WP_183731529.1">
    <property type="nucleotide sequence ID" value="NZ_JACHID010000006.1"/>
</dbReference>
<dbReference type="Pfam" id="PF07690">
    <property type="entry name" value="MFS_1"/>
    <property type="match status" value="1"/>
</dbReference>
<name>A0A7W7Y4H6_9BACT</name>
<dbReference type="PANTHER" id="PTHR23512:SF3">
    <property type="entry name" value="MAJOR FACILITATOR SUPERFAMILY DOMAIN-CONTAINING PROTEIN 1"/>
    <property type="match status" value="1"/>
</dbReference>
<dbReference type="SUPFAM" id="SSF103473">
    <property type="entry name" value="MFS general substrate transporter"/>
    <property type="match status" value="1"/>
</dbReference>
<evidence type="ECO:0000256" key="1">
    <source>
        <dbReference type="ARBA" id="ARBA00004155"/>
    </source>
</evidence>
<dbReference type="AlphaFoldDB" id="A0A7W7Y4H6"/>
<evidence type="ECO:0000259" key="26">
    <source>
        <dbReference type="PROSITE" id="PS50850"/>
    </source>
</evidence>
<keyword evidence="7" id="KW-0458">Lysosome</keyword>
<evidence type="ECO:0000256" key="9">
    <source>
        <dbReference type="ARBA" id="ARBA00044878"/>
    </source>
</evidence>
<feature type="transmembrane region" description="Helical" evidence="25">
    <location>
        <begin position="296"/>
        <end position="316"/>
    </location>
</feature>
<evidence type="ECO:0000256" key="4">
    <source>
        <dbReference type="ARBA" id="ARBA00022692"/>
    </source>
</evidence>
<comment type="catalytic activity">
    <reaction evidence="11">
        <text>L-alpha-aminoacyl-L-histidine(out) = L-alpha-aminoacyl-L-histidine(in)</text>
        <dbReference type="Rhea" id="RHEA:79375"/>
        <dbReference type="ChEBI" id="CHEBI:229967"/>
    </reaction>
</comment>
<evidence type="ECO:0000256" key="11">
    <source>
        <dbReference type="ARBA" id="ARBA00044884"/>
    </source>
</evidence>
<keyword evidence="28" id="KW-1185">Reference proteome</keyword>
<organism evidence="27 28">
    <name type="scientific">Desulfurispira natronophila</name>
    <dbReference type="NCBI Taxonomy" id="682562"/>
    <lineage>
        <taxon>Bacteria</taxon>
        <taxon>Pseudomonadati</taxon>
        <taxon>Chrysiogenota</taxon>
        <taxon>Chrysiogenia</taxon>
        <taxon>Chrysiogenales</taxon>
        <taxon>Chrysiogenaceae</taxon>
        <taxon>Desulfurispira</taxon>
    </lineage>
</organism>
<evidence type="ECO:0000256" key="24">
    <source>
        <dbReference type="ARBA" id="ARBA00046376"/>
    </source>
</evidence>
<keyword evidence="5 25" id="KW-1133">Transmembrane helix</keyword>
<evidence type="ECO:0000256" key="8">
    <source>
        <dbReference type="ARBA" id="ARBA00044876"/>
    </source>
</evidence>
<dbReference type="PANTHER" id="PTHR23512">
    <property type="entry name" value="MAJOR FACILITATOR SUPERFAMILY DOMAIN-CONTAINING PROTEIN 1"/>
    <property type="match status" value="1"/>
</dbReference>
<feature type="domain" description="Major facilitator superfamily (MFS) profile" evidence="26">
    <location>
        <begin position="21"/>
        <end position="418"/>
    </location>
</feature>
<evidence type="ECO:0000256" key="23">
    <source>
        <dbReference type="ARBA" id="ARBA00045709"/>
    </source>
</evidence>
<dbReference type="GO" id="GO:0022857">
    <property type="term" value="F:transmembrane transporter activity"/>
    <property type="evidence" value="ECO:0007669"/>
    <property type="project" value="InterPro"/>
</dbReference>
<evidence type="ECO:0000256" key="22">
    <source>
        <dbReference type="ARBA" id="ARBA00045018"/>
    </source>
</evidence>
<comment type="catalytic activity">
    <reaction evidence="15">
        <text>L-arginyl-L-alpha-amino acid(out) = L-arginyl-L-alpha-amino acid(in)</text>
        <dbReference type="Rhea" id="RHEA:79371"/>
        <dbReference type="ChEBI" id="CHEBI:84315"/>
    </reaction>
</comment>
<accession>A0A7W7Y4H6</accession>
<feature type="transmembrane region" description="Helical" evidence="25">
    <location>
        <begin position="322"/>
        <end position="343"/>
    </location>
</feature>
<comment type="catalytic activity">
    <reaction evidence="17">
        <text>L-arginyl-glycine(out) = L-arginyl-glycine(in)</text>
        <dbReference type="Rhea" id="RHEA:79391"/>
        <dbReference type="ChEBI" id="CHEBI:229955"/>
    </reaction>
</comment>
<proteinExistence type="inferred from homology"/>
<feature type="transmembrane region" description="Helical" evidence="25">
    <location>
        <begin position="109"/>
        <end position="130"/>
    </location>
</feature>
<evidence type="ECO:0000313" key="27">
    <source>
        <dbReference type="EMBL" id="MBB5021936.1"/>
    </source>
</evidence>
<evidence type="ECO:0000313" key="28">
    <source>
        <dbReference type="Proteomes" id="UP000528322"/>
    </source>
</evidence>
<comment type="catalytic activity">
    <reaction evidence="13">
        <text>L-alpha-aminoacyl-L-lysine(out) = L-alpha-aminoacyl-L-lysine(in)</text>
        <dbReference type="Rhea" id="RHEA:79383"/>
        <dbReference type="ChEBI" id="CHEBI:229966"/>
    </reaction>
</comment>
<reference evidence="27 28" key="1">
    <citation type="submission" date="2020-08" db="EMBL/GenBank/DDBJ databases">
        <title>Genomic Encyclopedia of Type Strains, Phase IV (KMG-IV): sequencing the most valuable type-strain genomes for metagenomic binning, comparative biology and taxonomic classification.</title>
        <authorList>
            <person name="Goeker M."/>
        </authorList>
    </citation>
    <scope>NUCLEOTIDE SEQUENCE [LARGE SCALE GENOMIC DNA]</scope>
    <source>
        <strain evidence="27 28">DSM 22071</strain>
    </source>
</reference>
<dbReference type="InterPro" id="IPR020846">
    <property type="entry name" value="MFS_dom"/>
</dbReference>
<evidence type="ECO:0000256" key="17">
    <source>
        <dbReference type="ARBA" id="ARBA00044903"/>
    </source>
</evidence>
<evidence type="ECO:0000256" key="20">
    <source>
        <dbReference type="ARBA" id="ARBA00044924"/>
    </source>
</evidence>
<evidence type="ECO:0000256" key="10">
    <source>
        <dbReference type="ARBA" id="ARBA00044881"/>
    </source>
</evidence>
<evidence type="ECO:0000256" key="15">
    <source>
        <dbReference type="ARBA" id="ARBA00044899"/>
    </source>
</evidence>
<feature type="transmembrane region" description="Helical" evidence="25">
    <location>
        <begin position="394"/>
        <end position="413"/>
    </location>
</feature>
<dbReference type="InterPro" id="IPR036259">
    <property type="entry name" value="MFS_trans_sf"/>
</dbReference>
<comment type="catalytic activity">
    <reaction evidence="8">
        <text>L-lysyl-L-alanine(out) = L-lysyl-L-alanine(in)</text>
        <dbReference type="Rhea" id="RHEA:79399"/>
        <dbReference type="ChEBI" id="CHEBI:229954"/>
    </reaction>
</comment>
<dbReference type="GO" id="GO:0005765">
    <property type="term" value="C:lysosomal membrane"/>
    <property type="evidence" value="ECO:0007669"/>
    <property type="project" value="UniProtKB-SubCell"/>
</dbReference>
<feature type="transmembrane region" description="Helical" evidence="25">
    <location>
        <begin position="84"/>
        <end position="103"/>
    </location>
</feature>
<evidence type="ECO:0000256" key="13">
    <source>
        <dbReference type="ARBA" id="ARBA00044893"/>
    </source>
</evidence>
<feature type="transmembrane region" description="Helical" evidence="25">
    <location>
        <begin position="266"/>
        <end position="284"/>
    </location>
</feature>
<protein>
    <recommendedName>
        <fullName evidence="21">Lysosomal dipeptide transporter MFSD1</fullName>
    </recommendedName>
    <alternativeName>
        <fullName evidence="22">Major facilitator superfamily domain-containing protein 1</fullName>
    </alternativeName>
</protein>
<comment type="catalytic activity">
    <reaction evidence="18">
        <text>L-histidyl-L-alpha-amino acid(out) = L-histidyl-L-alpha-amino acid(in)</text>
        <dbReference type="Rhea" id="RHEA:79379"/>
        <dbReference type="ChEBI" id="CHEBI:229964"/>
    </reaction>
</comment>
<feature type="transmembrane region" description="Helical" evidence="25">
    <location>
        <begin position="20"/>
        <end position="39"/>
    </location>
</feature>
<comment type="catalytic activity">
    <reaction evidence="20">
        <text>L-lysyl-glycine(out) = L-lysyl-glycine(in)</text>
        <dbReference type="Rhea" id="RHEA:79407"/>
        <dbReference type="ChEBI" id="CHEBI:191202"/>
    </reaction>
</comment>
<comment type="catalytic activity">
    <reaction evidence="12">
        <text>L-lysyl-L-alpha-amino acid(out) = L-lysyl-L-alpha-amino acid(in)</text>
        <dbReference type="Rhea" id="RHEA:79387"/>
        <dbReference type="ChEBI" id="CHEBI:229965"/>
    </reaction>
</comment>
<keyword evidence="6 25" id="KW-0472">Membrane</keyword>
<gene>
    <name evidence="27" type="ORF">HNR37_001250</name>
</gene>
<feature type="transmembrane region" description="Helical" evidence="25">
    <location>
        <begin position="51"/>
        <end position="72"/>
    </location>
</feature>
<evidence type="ECO:0000256" key="19">
    <source>
        <dbReference type="ARBA" id="ARBA00044919"/>
    </source>
</evidence>
<comment type="caution">
    <text evidence="27">The sequence shown here is derived from an EMBL/GenBank/DDBJ whole genome shotgun (WGS) entry which is preliminary data.</text>
</comment>